<organism evidence="1 2">
    <name type="scientific">Rangifer tarandus platyrhynchus</name>
    <name type="common">Svalbard reindeer</name>
    <dbReference type="NCBI Taxonomy" id="3082113"/>
    <lineage>
        <taxon>Eukaryota</taxon>
        <taxon>Metazoa</taxon>
        <taxon>Chordata</taxon>
        <taxon>Craniata</taxon>
        <taxon>Vertebrata</taxon>
        <taxon>Euteleostomi</taxon>
        <taxon>Mammalia</taxon>
        <taxon>Eutheria</taxon>
        <taxon>Laurasiatheria</taxon>
        <taxon>Artiodactyla</taxon>
        <taxon>Ruminantia</taxon>
        <taxon>Pecora</taxon>
        <taxon>Cervidae</taxon>
        <taxon>Odocoileinae</taxon>
        <taxon>Rangifer</taxon>
    </lineage>
</organism>
<protein>
    <submittedName>
        <fullName evidence="1">Uncharacterized protein</fullName>
    </submittedName>
</protein>
<reference evidence="1" key="1">
    <citation type="submission" date="2023-05" db="EMBL/GenBank/DDBJ databases">
        <authorList>
            <consortium name="ELIXIR-Norway"/>
        </authorList>
    </citation>
    <scope>NUCLEOTIDE SEQUENCE</scope>
</reference>
<dbReference type="Proteomes" id="UP001162501">
    <property type="component" value="Chromosome 33"/>
</dbReference>
<gene>
    <name evidence="1" type="ORF">MRATA1EN22A_LOCUS21891</name>
</gene>
<sequence>MGRRVRALQPPTSRTRPPQHMPLEALPGDQAPATPLAPPPVGFAPLVPSGAQRLHGVLASDASARLYPPGAGLAQPCEPLILAAEPSGLGSREAQMEHMSPRKKSLHFADAL</sequence>
<reference evidence="1" key="2">
    <citation type="submission" date="2025-03" db="EMBL/GenBank/DDBJ databases">
        <authorList>
            <consortium name="ELIXIR-Norway"/>
            <consortium name="Elixir Norway"/>
        </authorList>
    </citation>
    <scope>NUCLEOTIDE SEQUENCE</scope>
</reference>
<accession>A0AC59ZSC8</accession>
<dbReference type="EMBL" id="OX596117">
    <property type="protein sequence ID" value="CAN0494555.1"/>
    <property type="molecule type" value="Genomic_DNA"/>
</dbReference>
<name>A0AC59ZSC8_RANTA</name>
<evidence type="ECO:0000313" key="1">
    <source>
        <dbReference type="EMBL" id="CAN0494555.1"/>
    </source>
</evidence>
<evidence type="ECO:0000313" key="2">
    <source>
        <dbReference type="Proteomes" id="UP001162501"/>
    </source>
</evidence>
<proteinExistence type="predicted"/>